<feature type="region of interest" description="Disordered" evidence="9">
    <location>
        <begin position="167"/>
        <end position="217"/>
    </location>
</feature>
<gene>
    <name evidence="10" type="ORF">SEMRO_770_G199970.1</name>
</gene>
<dbReference type="OrthoDB" id="447729at2759"/>
<dbReference type="PANTHER" id="PTHR23133:SF2">
    <property type="entry name" value="IMIDAZOLEGLYCEROL-PHOSPHATE DEHYDRATASE"/>
    <property type="match status" value="1"/>
</dbReference>
<feature type="compositionally biased region" description="Low complexity" evidence="9">
    <location>
        <begin position="167"/>
        <end position="178"/>
    </location>
</feature>
<feature type="region of interest" description="Disordered" evidence="9">
    <location>
        <begin position="64"/>
        <end position="113"/>
    </location>
</feature>
<evidence type="ECO:0000256" key="7">
    <source>
        <dbReference type="ARBA" id="ARBA00023239"/>
    </source>
</evidence>
<comment type="pathway">
    <text evidence="2 8">Amino-acid biosynthesis; L-histidine biosynthesis; L-histidine from 5-phospho-alpha-D-ribose 1-diphosphate: step 6/9.</text>
</comment>
<comment type="caution">
    <text evidence="10">The sequence shown here is derived from an EMBL/GenBank/DDBJ whole genome shotgun (WGS) entry which is preliminary data.</text>
</comment>
<dbReference type="GO" id="GO:0000105">
    <property type="term" value="P:L-histidine biosynthetic process"/>
    <property type="evidence" value="ECO:0007669"/>
    <property type="project" value="UniProtKB-KW"/>
</dbReference>
<accession>A0A9N8HKP7</accession>
<sequence length="537" mass="58184">MASSSTIRSNSVTSSFTTTKVACVDLKKVPEPIHTGIGFLDHMMDQLNSHAQIGVGLTVHHHSDLSNLSGTKHKKTNNNNNNNGDDQKMEANNSNNNDKDSFEKNPNRLSQSDQTSLLRHVGWTLGCQVALLNKFLSLSDDTTATSRFCCPLDEALVECILTKPAKTTTTTTTTTQQKTAEEEDPSEGSSNKRRKLDHKNNTTDKKETTTTTTTSSKPIGSLVQYQLAPFGKYPKTTGRTKIGHLETAAIKAFWEAFAKSSGLQISLTKLRGDNGHHIVESTFKAFSRAMRNLLDGTNTTMAGGESFPHMWGKSSKNQKDSIALARVGSISRATKETNIDVSLKLNGTSEATSIHTGIGTLDEFFTILAKEADMSLVIDCKGDLWVDDHHTAEDVAIAVGQVLTQALGTKAGLNRMWCAKQTVNNTTNNEEETIEVTMDLSNRPCLTHNLALGEVQEELVGDLSVEMFDHVLDSLVVNGRMTVHIVRTTGGDDAGNSSLKDRAMATAAAFGRALKYCAMVDSRRAGKTASSKGTLSV</sequence>
<evidence type="ECO:0000313" key="10">
    <source>
        <dbReference type="EMBL" id="CAB9516252.1"/>
    </source>
</evidence>
<evidence type="ECO:0000256" key="6">
    <source>
        <dbReference type="ARBA" id="ARBA00023102"/>
    </source>
</evidence>
<keyword evidence="5" id="KW-0028">Amino-acid biosynthesis</keyword>
<evidence type="ECO:0000256" key="9">
    <source>
        <dbReference type="SAM" id="MobiDB-lite"/>
    </source>
</evidence>
<comment type="similarity">
    <text evidence="3 8">Belongs to the imidazoleglycerol-phosphate dehydratase family.</text>
</comment>
<dbReference type="AlphaFoldDB" id="A0A9N8HKP7"/>
<dbReference type="GO" id="GO:0004424">
    <property type="term" value="F:imidazoleglycerol-phosphate dehydratase activity"/>
    <property type="evidence" value="ECO:0007669"/>
    <property type="project" value="UniProtKB-EC"/>
</dbReference>
<dbReference type="FunFam" id="3.30.230.40:FF:000003">
    <property type="entry name" value="Imidazoleglycerol-phosphate dehydratase HisB"/>
    <property type="match status" value="1"/>
</dbReference>
<name>A0A9N8HKP7_9STRA</name>
<comment type="catalytic activity">
    <reaction evidence="1 8">
        <text>D-erythro-1-(imidazol-4-yl)glycerol 3-phosphate = 3-(imidazol-4-yl)-2-oxopropyl phosphate + H2O</text>
        <dbReference type="Rhea" id="RHEA:11040"/>
        <dbReference type="ChEBI" id="CHEBI:15377"/>
        <dbReference type="ChEBI" id="CHEBI:57766"/>
        <dbReference type="ChEBI" id="CHEBI:58278"/>
        <dbReference type="EC" id="4.2.1.19"/>
    </reaction>
</comment>
<dbReference type="Proteomes" id="UP001153069">
    <property type="component" value="Unassembled WGS sequence"/>
</dbReference>
<feature type="compositionally biased region" description="Basic and acidic residues" evidence="9">
    <location>
        <begin position="97"/>
        <end position="106"/>
    </location>
</feature>
<dbReference type="SUPFAM" id="SSF54211">
    <property type="entry name" value="Ribosomal protein S5 domain 2-like"/>
    <property type="match status" value="3"/>
</dbReference>
<keyword evidence="7 8" id="KW-0456">Lyase</keyword>
<evidence type="ECO:0000256" key="3">
    <source>
        <dbReference type="ARBA" id="ARBA00007481"/>
    </source>
</evidence>
<evidence type="ECO:0000256" key="2">
    <source>
        <dbReference type="ARBA" id="ARBA00005047"/>
    </source>
</evidence>
<evidence type="ECO:0000256" key="4">
    <source>
        <dbReference type="ARBA" id="ARBA00012075"/>
    </source>
</evidence>
<dbReference type="PROSITE" id="PS00955">
    <property type="entry name" value="IGP_DEHYDRATASE_2"/>
    <property type="match status" value="1"/>
</dbReference>
<keyword evidence="6 8" id="KW-0368">Histidine biosynthesis</keyword>
<dbReference type="PROSITE" id="PS00954">
    <property type="entry name" value="IGP_DEHYDRATASE_1"/>
    <property type="match status" value="1"/>
</dbReference>
<feature type="compositionally biased region" description="Basic and acidic residues" evidence="9">
    <location>
        <begin position="198"/>
        <end position="208"/>
    </location>
</feature>
<dbReference type="InterPro" id="IPR020565">
    <property type="entry name" value="ImidazoleglycerP_deHydtase_CS"/>
</dbReference>
<organism evidence="10 11">
    <name type="scientific">Seminavis robusta</name>
    <dbReference type="NCBI Taxonomy" id="568900"/>
    <lineage>
        <taxon>Eukaryota</taxon>
        <taxon>Sar</taxon>
        <taxon>Stramenopiles</taxon>
        <taxon>Ochrophyta</taxon>
        <taxon>Bacillariophyta</taxon>
        <taxon>Bacillariophyceae</taxon>
        <taxon>Bacillariophycidae</taxon>
        <taxon>Naviculales</taxon>
        <taxon>Naviculaceae</taxon>
        <taxon>Seminavis</taxon>
    </lineage>
</organism>
<dbReference type="InterPro" id="IPR020568">
    <property type="entry name" value="Ribosomal_Su5_D2-typ_SF"/>
</dbReference>
<evidence type="ECO:0000313" key="11">
    <source>
        <dbReference type="Proteomes" id="UP001153069"/>
    </source>
</evidence>
<dbReference type="Gene3D" id="3.30.230.40">
    <property type="entry name" value="Imidazole glycerol phosphate dehydratase, domain 1"/>
    <property type="match status" value="4"/>
</dbReference>
<dbReference type="EMBL" id="CAICTM010000769">
    <property type="protein sequence ID" value="CAB9516252.1"/>
    <property type="molecule type" value="Genomic_DNA"/>
</dbReference>
<evidence type="ECO:0000256" key="5">
    <source>
        <dbReference type="ARBA" id="ARBA00022605"/>
    </source>
</evidence>
<dbReference type="EC" id="4.2.1.19" evidence="4 8"/>
<dbReference type="Pfam" id="PF00475">
    <property type="entry name" value="IGPD"/>
    <property type="match status" value="2"/>
</dbReference>
<reference evidence="10" key="1">
    <citation type="submission" date="2020-06" db="EMBL/GenBank/DDBJ databases">
        <authorList>
            <consortium name="Plant Systems Biology data submission"/>
        </authorList>
    </citation>
    <scope>NUCLEOTIDE SEQUENCE</scope>
    <source>
        <strain evidence="10">D6</strain>
    </source>
</reference>
<protein>
    <recommendedName>
        <fullName evidence="4 8">Imidazoleglycerol-phosphate dehydratase</fullName>
        <ecNumber evidence="4 8">4.2.1.19</ecNumber>
    </recommendedName>
</protein>
<dbReference type="PANTHER" id="PTHR23133">
    <property type="entry name" value="IMIDAZOLEGLYCEROL-PHOSPHATE DEHYDRATASE HIS7"/>
    <property type="match status" value="1"/>
</dbReference>
<keyword evidence="11" id="KW-1185">Reference proteome</keyword>
<evidence type="ECO:0000256" key="8">
    <source>
        <dbReference type="RuleBase" id="RU000598"/>
    </source>
</evidence>
<dbReference type="InterPro" id="IPR000807">
    <property type="entry name" value="ImidazoleglycerolP_deHydtase"/>
</dbReference>
<dbReference type="InterPro" id="IPR038494">
    <property type="entry name" value="IGPD_sf"/>
</dbReference>
<proteinExistence type="inferred from homology"/>
<evidence type="ECO:0000256" key="1">
    <source>
        <dbReference type="ARBA" id="ARBA00001723"/>
    </source>
</evidence>